<dbReference type="PROSITE" id="PS00639">
    <property type="entry name" value="THIOL_PROTEASE_HIS"/>
    <property type="match status" value="1"/>
</dbReference>
<feature type="signal peptide" evidence="15">
    <location>
        <begin position="1"/>
        <end position="24"/>
    </location>
</feature>
<dbReference type="Proteomes" id="UP000694523">
    <property type="component" value="Unplaced"/>
</dbReference>
<keyword evidence="19" id="KW-1185">Reference proteome</keyword>
<evidence type="ECO:0000259" key="16">
    <source>
        <dbReference type="SMART" id="SM00645"/>
    </source>
</evidence>
<dbReference type="GO" id="GO:0005773">
    <property type="term" value="C:vacuole"/>
    <property type="evidence" value="ECO:0007669"/>
    <property type="project" value="UniProtKB-SubCell"/>
</dbReference>
<accession>A0A8C6SJP5</accession>
<dbReference type="PANTHER" id="PTHR12411">
    <property type="entry name" value="CYSTEINE PROTEASE FAMILY C1-RELATED"/>
    <property type="match status" value="1"/>
</dbReference>
<dbReference type="Pfam" id="PF08246">
    <property type="entry name" value="Inhibitor_I29"/>
    <property type="match status" value="1"/>
</dbReference>
<evidence type="ECO:0000256" key="7">
    <source>
        <dbReference type="ARBA" id="ARBA00022729"/>
    </source>
</evidence>
<keyword evidence="9" id="KW-0788">Thiol protease</keyword>
<reference evidence="18" key="1">
    <citation type="submission" date="2025-08" db="UniProtKB">
        <authorList>
            <consortium name="Ensembl"/>
        </authorList>
    </citation>
    <scope>IDENTIFICATION</scope>
</reference>
<comment type="similarity">
    <text evidence="2">Belongs to the peptidase C1 family.</text>
</comment>
<evidence type="ECO:0000256" key="11">
    <source>
        <dbReference type="ARBA" id="ARBA00023157"/>
    </source>
</evidence>
<evidence type="ECO:0000259" key="17">
    <source>
        <dbReference type="SMART" id="SM00848"/>
    </source>
</evidence>
<dbReference type="InterPro" id="IPR039417">
    <property type="entry name" value="Peptidase_C1A_papain-like"/>
</dbReference>
<keyword evidence="12" id="KW-0325">Glycoprotein</keyword>
<evidence type="ECO:0000256" key="13">
    <source>
        <dbReference type="ARBA" id="ARBA00053917"/>
    </source>
</evidence>
<dbReference type="PROSITE" id="PS00640">
    <property type="entry name" value="THIOL_PROTEASE_ASN"/>
    <property type="match status" value="1"/>
</dbReference>
<dbReference type="PROSITE" id="PS00139">
    <property type="entry name" value="THIOL_PROTEASE_CYS"/>
    <property type="match status" value="1"/>
</dbReference>
<evidence type="ECO:0000256" key="4">
    <source>
        <dbReference type="ARBA" id="ARBA00022670"/>
    </source>
</evidence>
<dbReference type="GO" id="GO:0006508">
    <property type="term" value="P:proteolysis"/>
    <property type="evidence" value="ECO:0007669"/>
    <property type="project" value="UniProtKB-KW"/>
</dbReference>
<dbReference type="InterPro" id="IPR038765">
    <property type="entry name" value="Papain-like_cys_pep_sf"/>
</dbReference>
<dbReference type="Ensembl" id="ENSNMLT00000008278.1">
    <property type="protein sequence ID" value="ENSNMLP00000007265.1"/>
    <property type="gene ID" value="ENSNMLG00000005229.1"/>
</dbReference>
<dbReference type="GO" id="GO:0004869">
    <property type="term" value="F:cysteine-type endopeptidase inhibitor activity"/>
    <property type="evidence" value="ECO:0007669"/>
    <property type="project" value="UniProtKB-KW"/>
</dbReference>
<keyword evidence="11" id="KW-1015">Disulfide bond</keyword>
<keyword evidence="4" id="KW-0645">Protease</keyword>
<sequence length="334" mass="37372">MNSKRTGVMLGVWLLVCLCAPVLAEFDSRLDQHWELWKKTYQKKYHNEVEELGRRVLWEKNVNHINTHNLEASLGLHTYTLGINHLSDLTKEEVLKFYANLRFPKDFKITPSPLQVRDEDVPDSVDWRESGLVTSVKDQGECGSCWAFSTAGALEGLWAKTTGKLVDLSPQNLVDCSGKYGTKGCGGGWMHQALQYVIENQGIASEASYPYVGQDQDCRYSPSFRAANCSSYYFVDKTEAALQEASATVGPIAIVIDASDIFGYTSGVYYNPSCGKESNHAVLLVGYGTDDTSGLDYWLIKNSWGEQWGEEGYIRMARNKDQMCGISLYAVYPQ</sequence>
<keyword evidence="5" id="KW-0646">Protease inhibitor</keyword>
<feature type="domain" description="Peptidase C1A papain C-terminal" evidence="16">
    <location>
        <begin position="121"/>
        <end position="334"/>
    </location>
</feature>
<dbReference type="InterPro" id="IPR025661">
    <property type="entry name" value="Pept_asp_AS"/>
</dbReference>
<dbReference type="GO" id="GO:0005615">
    <property type="term" value="C:extracellular space"/>
    <property type="evidence" value="ECO:0007669"/>
    <property type="project" value="UniProtKB-ARBA"/>
</dbReference>
<dbReference type="SMART" id="SM00645">
    <property type="entry name" value="Pept_C1"/>
    <property type="match status" value="1"/>
</dbReference>
<dbReference type="FunFam" id="1.10.287.2250:FF:000003">
    <property type="entry name" value="Cathepsin L"/>
    <property type="match status" value="1"/>
</dbReference>
<dbReference type="Gene3D" id="3.90.70.10">
    <property type="entry name" value="Cysteine proteinases"/>
    <property type="match status" value="1"/>
</dbReference>
<dbReference type="FunFam" id="3.90.70.10:FF:000006">
    <property type="entry name" value="Cathepsin S"/>
    <property type="match status" value="1"/>
</dbReference>
<evidence type="ECO:0000256" key="3">
    <source>
        <dbReference type="ARBA" id="ARBA00022554"/>
    </source>
</evidence>
<evidence type="ECO:0000256" key="10">
    <source>
        <dbReference type="ARBA" id="ARBA00023145"/>
    </source>
</evidence>
<dbReference type="Pfam" id="PF00112">
    <property type="entry name" value="Peptidase_C1"/>
    <property type="match status" value="1"/>
</dbReference>
<evidence type="ECO:0000256" key="8">
    <source>
        <dbReference type="ARBA" id="ARBA00022801"/>
    </source>
</evidence>
<evidence type="ECO:0000256" key="6">
    <source>
        <dbReference type="ARBA" id="ARBA00022704"/>
    </source>
</evidence>
<evidence type="ECO:0000256" key="1">
    <source>
        <dbReference type="ARBA" id="ARBA00004116"/>
    </source>
</evidence>
<dbReference type="InterPro" id="IPR013201">
    <property type="entry name" value="Prot_inhib_I29"/>
</dbReference>
<evidence type="ECO:0000313" key="19">
    <source>
        <dbReference type="Proteomes" id="UP000694523"/>
    </source>
</evidence>
<dbReference type="InterPro" id="IPR000668">
    <property type="entry name" value="Peptidase_C1A_C"/>
</dbReference>
<dbReference type="GO" id="GO:0008234">
    <property type="term" value="F:cysteine-type peptidase activity"/>
    <property type="evidence" value="ECO:0007669"/>
    <property type="project" value="UniProtKB-KW"/>
</dbReference>
<dbReference type="InterPro" id="IPR025660">
    <property type="entry name" value="Pept_his_AS"/>
</dbReference>
<evidence type="ECO:0000256" key="14">
    <source>
        <dbReference type="ARBA" id="ARBA00074892"/>
    </source>
</evidence>
<evidence type="ECO:0000256" key="5">
    <source>
        <dbReference type="ARBA" id="ARBA00022690"/>
    </source>
</evidence>
<evidence type="ECO:0000256" key="9">
    <source>
        <dbReference type="ARBA" id="ARBA00022807"/>
    </source>
</evidence>
<dbReference type="CDD" id="cd02248">
    <property type="entry name" value="Peptidase_C1A"/>
    <property type="match status" value="1"/>
</dbReference>
<dbReference type="PRINTS" id="PR00705">
    <property type="entry name" value="PAPAIN"/>
</dbReference>
<keyword evidence="10" id="KW-0865">Zymogen</keyword>
<comment type="function">
    <text evidence="13">Inhibits papain and ficin (cysteine proteinases) but not trypsin (a serine proteinase).</text>
</comment>
<feature type="chain" id="PRO_5034799955" description="Cystein proteinase inhibitor protein salarin" evidence="15">
    <location>
        <begin position="25"/>
        <end position="334"/>
    </location>
</feature>
<keyword evidence="8" id="KW-0378">Hydrolase</keyword>
<comment type="subcellular location">
    <subcellularLocation>
        <location evidence="1">Vacuole</location>
    </subcellularLocation>
</comment>
<dbReference type="AlphaFoldDB" id="A0A8C6SJP5"/>
<keyword evidence="6" id="KW-0789">Thiol protease inhibitor</keyword>
<feature type="domain" description="Cathepsin propeptide inhibitor" evidence="17">
    <location>
        <begin position="34"/>
        <end position="94"/>
    </location>
</feature>
<reference evidence="18" key="2">
    <citation type="submission" date="2025-09" db="UniProtKB">
        <authorList>
            <consortium name="Ensembl"/>
        </authorList>
    </citation>
    <scope>IDENTIFICATION</scope>
</reference>
<organism evidence="18 19">
    <name type="scientific">Neogobius melanostomus</name>
    <name type="common">round goby</name>
    <dbReference type="NCBI Taxonomy" id="47308"/>
    <lineage>
        <taxon>Eukaryota</taxon>
        <taxon>Metazoa</taxon>
        <taxon>Chordata</taxon>
        <taxon>Craniata</taxon>
        <taxon>Vertebrata</taxon>
        <taxon>Euteleostomi</taxon>
        <taxon>Actinopterygii</taxon>
        <taxon>Neopterygii</taxon>
        <taxon>Teleostei</taxon>
        <taxon>Neoteleostei</taxon>
        <taxon>Acanthomorphata</taxon>
        <taxon>Gobiaria</taxon>
        <taxon>Gobiiformes</taxon>
        <taxon>Gobioidei</taxon>
        <taxon>Gobiidae</taxon>
        <taxon>Benthophilinae</taxon>
        <taxon>Neogobiini</taxon>
        <taxon>Neogobius</taxon>
    </lineage>
</organism>
<evidence type="ECO:0000313" key="18">
    <source>
        <dbReference type="Ensembl" id="ENSNMLP00000007265.1"/>
    </source>
</evidence>
<keyword evidence="3" id="KW-0926">Vacuole</keyword>
<dbReference type="InterPro" id="IPR000169">
    <property type="entry name" value="Pept_cys_AS"/>
</dbReference>
<keyword evidence="7 15" id="KW-0732">Signal</keyword>
<dbReference type="SMART" id="SM00848">
    <property type="entry name" value="Inhibitor_I29"/>
    <property type="match status" value="1"/>
</dbReference>
<evidence type="ECO:0000256" key="12">
    <source>
        <dbReference type="ARBA" id="ARBA00023180"/>
    </source>
</evidence>
<dbReference type="InterPro" id="IPR013128">
    <property type="entry name" value="Peptidase_C1A"/>
</dbReference>
<protein>
    <recommendedName>
        <fullName evidence="14">Cystein proteinase inhibitor protein salarin</fullName>
    </recommendedName>
</protein>
<proteinExistence type="inferred from homology"/>
<dbReference type="SUPFAM" id="SSF54001">
    <property type="entry name" value="Cysteine proteinases"/>
    <property type="match status" value="1"/>
</dbReference>
<evidence type="ECO:0000256" key="15">
    <source>
        <dbReference type="SAM" id="SignalP"/>
    </source>
</evidence>
<name>A0A8C6SJP5_9GOBI</name>
<evidence type="ECO:0000256" key="2">
    <source>
        <dbReference type="ARBA" id="ARBA00008455"/>
    </source>
</evidence>